<evidence type="ECO:0000313" key="8">
    <source>
        <dbReference type="Proteomes" id="UP001642406"/>
    </source>
</evidence>
<comment type="similarity">
    <text evidence="2">Belongs to the SPF27 family.</text>
</comment>
<name>A0ABP0CPI7_9PEZI</name>
<evidence type="ECO:0008006" key="9">
    <source>
        <dbReference type="Google" id="ProtNLM"/>
    </source>
</evidence>
<gene>
    <name evidence="7" type="ORF">SBRCBS47491_008814</name>
</gene>
<evidence type="ECO:0000256" key="5">
    <source>
        <dbReference type="ARBA" id="ARBA00023187"/>
    </source>
</evidence>
<organism evidence="7 8">
    <name type="scientific">Sporothrix bragantina</name>
    <dbReference type="NCBI Taxonomy" id="671064"/>
    <lineage>
        <taxon>Eukaryota</taxon>
        <taxon>Fungi</taxon>
        <taxon>Dikarya</taxon>
        <taxon>Ascomycota</taxon>
        <taxon>Pezizomycotina</taxon>
        <taxon>Sordariomycetes</taxon>
        <taxon>Sordariomycetidae</taxon>
        <taxon>Ophiostomatales</taxon>
        <taxon>Ophiostomataceae</taxon>
        <taxon>Sporothrix</taxon>
    </lineage>
</organism>
<dbReference type="PANTHER" id="PTHR13296">
    <property type="entry name" value="BCAS2 PROTEIN"/>
    <property type="match status" value="1"/>
</dbReference>
<sequence>MPYITSVHESLPYIDPEPTPAQREAAEALVAAERATVPDDPHHALLQPLYEPNLTPFMKAEVQRHADAKAKGAKPEPLRAIDMSRYEMDEDTPEGSEATAAAVARAYTSQTYLRGRRAHLALLDRFGRNAWLVSNWHAEADLKALEAGLAETRKAVDLVTVQRQRAQNDAAGELQSLEETWRTGVGRVLETEAAAEELRLQILETRRQRAENGEVVN</sequence>
<dbReference type="Proteomes" id="UP001642406">
    <property type="component" value="Unassembled WGS sequence"/>
</dbReference>
<evidence type="ECO:0000256" key="1">
    <source>
        <dbReference type="ARBA" id="ARBA00004123"/>
    </source>
</evidence>
<evidence type="ECO:0000313" key="7">
    <source>
        <dbReference type="EMBL" id="CAK7234034.1"/>
    </source>
</evidence>
<keyword evidence="6" id="KW-0539">Nucleus</keyword>
<keyword evidence="4" id="KW-0747">Spliceosome</keyword>
<protein>
    <recommendedName>
        <fullName evidence="9">Pre-mRNA-splicing factor SPF27</fullName>
    </recommendedName>
</protein>
<proteinExistence type="inferred from homology"/>
<reference evidence="7 8" key="1">
    <citation type="submission" date="2024-01" db="EMBL/GenBank/DDBJ databases">
        <authorList>
            <person name="Allen C."/>
            <person name="Tagirdzhanova G."/>
        </authorList>
    </citation>
    <scope>NUCLEOTIDE SEQUENCE [LARGE SCALE GENOMIC DNA]</scope>
</reference>
<keyword evidence="3" id="KW-0507">mRNA processing</keyword>
<keyword evidence="5" id="KW-0508">mRNA splicing</keyword>
<dbReference type="EMBL" id="CAWUHC010000122">
    <property type="protein sequence ID" value="CAK7234034.1"/>
    <property type="molecule type" value="Genomic_DNA"/>
</dbReference>
<evidence type="ECO:0000256" key="3">
    <source>
        <dbReference type="ARBA" id="ARBA00022664"/>
    </source>
</evidence>
<accession>A0ABP0CPI7</accession>
<evidence type="ECO:0000256" key="2">
    <source>
        <dbReference type="ARBA" id="ARBA00010788"/>
    </source>
</evidence>
<dbReference type="InterPro" id="IPR008409">
    <property type="entry name" value="SPF27"/>
</dbReference>
<dbReference type="Pfam" id="PF05700">
    <property type="entry name" value="BCAS2"/>
    <property type="match status" value="1"/>
</dbReference>
<keyword evidence="8" id="KW-1185">Reference proteome</keyword>
<comment type="subcellular location">
    <subcellularLocation>
        <location evidence="1">Nucleus</location>
    </subcellularLocation>
</comment>
<evidence type="ECO:0000256" key="4">
    <source>
        <dbReference type="ARBA" id="ARBA00022728"/>
    </source>
</evidence>
<dbReference type="PANTHER" id="PTHR13296:SF0">
    <property type="entry name" value="PRE-MRNA-SPLICING FACTOR SPF27"/>
    <property type="match status" value="1"/>
</dbReference>
<comment type="caution">
    <text evidence="7">The sequence shown here is derived from an EMBL/GenBank/DDBJ whole genome shotgun (WGS) entry which is preliminary data.</text>
</comment>
<evidence type="ECO:0000256" key="6">
    <source>
        <dbReference type="ARBA" id="ARBA00023242"/>
    </source>
</evidence>